<dbReference type="GO" id="GO:0008977">
    <property type="term" value="F:prephenate dehydrogenase (NAD+) activity"/>
    <property type="evidence" value="ECO:0007669"/>
    <property type="project" value="InterPro"/>
</dbReference>
<dbReference type="InterPro" id="IPR011277">
    <property type="entry name" value="CM_T"/>
</dbReference>
<dbReference type="Proteomes" id="UP000288212">
    <property type="component" value="Unassembled WGS sequence"/>
</dbReference>
<dbReference type="GO" id="GO:0070403">
    <property type="term" value="F:NAD+ binding"/>
    <property type="evidence" value="ECO:0007669"/>
    <property type="project" value="InterPro"/>
</dbReference>
<comment type="caution">
    <text evidence="5">The sequence shown here is derived from an EMBL/GenBank/DDBJ whole genome shotgun (WGS) entry which is preliminary data.</text>
</comment>
<dbReference type="Pfam" id="PF01817">
    <property type="entry name" value="CM_2"/>
    <property type="match status" value="1"/>
</dbReference>
<reference evidence="5 6" key="1">
    <citation type="journal article" date="2011" name="Front. Microbiol.">
        <title>Genomic signatures of strain selection and enhancement in Bacillus atrophaeus var. globigii, a historical biowarfare simulant.</title>
        <authorList>
            <person name="Gibbons H.S."/>
            <person name="Broomall S.M."/>
            <person name="McNew L.A."/>
            <person name="Daligault H."/>
            <person name="Chapman C."/>
            <person name="Bruce D."/>
            <person name="Karavis M."/>
            <person name="Krepps M."/>
            <person name="McGregor P.A."/>
            <person name="Hong C."/>
            <person name="Park K.H."/>
            <person name="Akmal A."/>
            <person name="Feldman A."/>
            <person name="Lin J.S."/>
            <person name="Chang W.E."/>
            <person name="Higgs B.W."/>
            <person name="Demirev P."/>
            <person name="Lindquist J."/>
            <person name="Liem A."/>
            <person name="Fochler E."/>
            <person name="Read T.D."/>
            <person name="Tapia R."/>
            <person name="Johnson S."/>
            <person name="Bishop-Lilly K.A."/>
            <person name="Detter C."/>
            <person name="Han C."/>
            <person name="Sozhamannan S."/>
            <person name="Rosenzweig C.N."/>
            <person name="Skowronski E.W."/>
        </authorList>
    </citation>
    <scope>NUCLEOTIDE SEQUENCE [LARGE SCALE GENOMIC DNA]</scope>
    <source>
        <strain evidence="5 6">AK5</strain>
    </source>
</reference>
<proteinExistence type="predicted"/>
<evidence type="ECO:0000259" key="4">
    <source>
        <dbReference type="PROSITE" id="PS51176"/>
    </source>
</evidence>
<dbReference type="NCBIfam" id="NF008400">
    <property type="entry name" value="PRK11199.1"/>
    <property type="match status" value="1"/>
</dbReference>
<dbReference type="InterPro" id="IPR008244">
    <property type="entry name" value="Chor_mut/prephenate_DH_T"/>
</dbReference>
<keyword evidence="6" id="KW-1185">Reference proteome</keyword>
<dbReference type="InterPro" id="IPR003099">
    <property type="entry name" value="Prephen_DH"/>
</dbReference>
<dbReference type="AlphaFoldDB" id="A0A432VXN0"/>
<evidence type="ECO:0000256" key="1">
    <source>
        <dbReference type="ARBA" id="ARBA00023002"/>
    </source>
</evidence>
<comment type="pathway">
    <text evidence="2">Metabolic intermediate biosynthesis; prephenate biosynthesis; prephenate from chorismate: step 1/1.</text>
</comment>
<dbReference type="PANTHER" id="PTHR21363:SF0">
    <property type="entry name" value="PREPHENATE DEHYDROGENASE [NADP(+)]"/>
    <property type="match status" value="1"/>
</dbReference>
<evidence type="ECO:0000313" key="6">
    <source>
        <dbReference type="Proteomes" id="UP000288212"/>
    </source>
</evidence>
<sequence length="376" mass="42672">MDERLKTLRDQIDATDSELVQVLAKRMELSRQIGEVKQELGQPLYVPAREAALISARREEAENAGLSGDLVEDVLRRTMRESYLRQRNQGFQRTGVAERPVVVIGGKGQLGSLFVRWFELSQYRVIVIDQDNLAELPAAVMDAALVLVSVPVAKTIDVIQALPNMPDDCILADLTSVKNAPLAAMMAHHSGPVLGLHPMFGPSIPTFAKQTILVTPGRDAQASQWLLRQFEIWGVRLHELSAERHDRAMSVIQVMRHLSTFVYGYHLVHEDVELDELVALSSPIYRLELMMVGRLFAQSPELYADIILSDRDQHRMIRRYLQRFQDLLTLIETEGREAFIREFADVAQWFGPYARQFLQESAQLLQHADDVKHVES</sequence>
<dbReference type="InterPro" id="IPR008927">
    <property type="entry name" value="6-PGluconate_DH-like_C_sf"/>
</dbReference>
<dbReference type="UniPathway" id="UPA00120">
    <property type="reaction ID" value="UER00203"/>
</dbReference>
<keyword evidence="2" id="KW-0963">Cytoplasm</keyword>
<dbReference type="GO" id="GO:0004106">
    <property type="term" value="F:chorismate mutase activity"/>
    <property type="evidence" value="ECO:0007669"/>
    <property type="project" value="InterPro"/>
</dbReference>
<dbReference type="PIRSF" id="PIRSF001499">
    <property type="entry name" value="Chor_mut_pdh_Tpr"/>
    <property type="match status" value="1"/>
</dbReference>
<dbReference type="Gene3D" id="1.20.59.10">
    <property type="entry name" value="Chorismate mutase"/>
    <property type="match status" value="1"/>
</dbReference>
<comment type="pathway">
    <text evidence="2">Amino-acid biosynthesis; L-tyrosine biosynthesis; (4-hydroxyphenyl)pyruvate from prephenate (NAD(+) route): step 1/1.</text>
</comment>
<dbReference type="Pfam" id="PF20463">
    <property type="entry name" value="PDH_C"/>
    <property type="match status" value="1"/>
</dbReference>
<dbReference type="UniPathway" id="UPA00122">
    <property type="reaction ID" value="UER00961"/>
</dbReference>
<protein>
    <recommendedName>
        <fullName evidence="2">T-protein</fullName>
    </recommendedName>
</protein>
<keyword evidence="2 5" id="KW-0413">Isomerase</keyword>
<dbReference type="EMBL" id="PIPI01000001">
    <property type="protein sequence ID" value="RUO21417.1"/>
    <property type="molecule type" value="Genomic_DNA"/>
</dbReference>
<keyword evidence="2" id="KW-0028">Amino-acid biosynthesis</keyword>
<organism evidence="5 6">
    <name type="scientific">Aliidiomarina haloalkalitolerans</name>
    <dbReference type="NCBI Taxonomy" id="859059"/>
    <lineage>
        <taxon>Bacteria</taxon>
        <taxon>Pseudomonadati</taxon>
        <taxon>Pseudomonadota</taxon>
        <taxon>Gammaproteobacteria</taxon>
        <taxon>Alteromonadales</taxon>
        <taxon>Idiomarinaceae</taxon>
        <taxon>Aliidiomarina</taxon>
    </lineage>
</organism>
<dbReference type="InterPro" id="IPR046825">
    <property type="entry name" value="PDH_C"/>
</dbReference>
<dbReference type="PROSITE" id="PS51168">
    <property type="entry name" value="CHORISMATE_MUT_2"/>
    <property type="match status" value="1"/>
</dbReference>
<dbReference type="InterPro" id="IPR036979">
    <property type="entry name" value="CM_dom_sf"/>
</dbReference>
<feature type="domain" description="Prephenate/arogenate dehydrogenase" evidence="4">
    <location>
        <begin position="99"/>
        <end position="361"/>
    </location>
</feature>
<keyword evidence="2" id="KW-0827">Tyrosine biosynthesis</keyword>
<keyword evidence="1 2" id="KW-0560">Oxidoreductase</keyword>
<dbReference type="NCBIfam" id="TIGR01799">
    <property type="entry name" value="CM_T"/>
    <property type="match status" value="1"/>
</dbReference>
<gene>
    <name evidence="5" type="primary">tyrA</name>
    <name evidence="5" type="ORF">CWE06_00705</name>
</gene>
<dbReference type="InterPro" id="IPR036291">
    <property type="entry name" value="NAD(P)-bd_dom_sf"/>
</dbReference>
<dbReference type="GO" id="GO:0005737">
    <property type="term" value="C:cytoplasm"/>
    <property type="evidence" value="ECO:0007669"/>
    <property type="project" value="UniProtKB-SubCell"/>
</dbReference>
<dbReference type="PROSITE" id="PS51176">
    <property type="entry name" value="PDH_ADH"/>
    <property type="match status" value="1"/>
</dbReference>
<dbReference type="PANTHER" id="PTHR21363">
    <property type="entry name" value="PREPHENATE DEHYDROGENASE"/>
    <property type="match status" value="1"/>
</dbReference>
<dbReference type="Pfam" id="PF02153">
    <property type="entry name" value="PDH_N"/>
    <property type="match status" value="1"/>
</dbReference>
<name>A0A432VXN0_9GAMM</name>
<dbReference type="Gene3D" id="3.40.50.720">
    <property type="entry name" value="NAD(P)-binding Rossmann-like Domain"/>
    <property type="match status" value="1"/>
</dbReference>
<dbReference type="GO" id="GO:0046417">
    <property type="term" value="P:chorismate metabolic process"/>
    <property type="evidence" value="ECO:0007669"/>
    <property type="project" value="InterPro"/>
</dbReference>
<dbReference type="GO" id="GO:0006571">
    <property type="term" value="P:tyrosine biosynthetic process"/>
    <property type="evidence" value="ECO:0007669"/>
    <property type="project" value="UniProtKB-UniPathway"/>
</dbReference>
<dbReference type="RefSeq" id="WP_126790394.1">
    <property type="nucleotide sequence ID" value="NZ_PIPI01000001.1"/>
</dbReference>
<comment type="subcellular location">
    <subcellularLocation>
        <location evidence="2">Cytoplasm</location>
    </subcellularLocation>
</comment>
<feature type="domain" description="Chorismate mutase" evidence="3">
    <location>
        <begin position="1"/>
        <end position="90"/>
    </location>
</feature>
<evidence type="ECO:0000313" key="5">
    <source>
        <dbReference type="EMBL" id="RUO21417.1"/>
    </source>
</evidence>
<dbReference type="SUPFAM" id="SSF51735">
    <property type="entry name" value="NAD(P)-binding Rossmann-fold domains"/>
    <property type="match status" value="1"/>
</dbReference>
<dbReference type="SUPFAM" id="SSF48179">
    <property type="entry name" value="6-phosphogluconate dehydrogenase C-terminal domain-like"/>
    <property type="match status" value="1"/>
</dbReference>
<dbReference type="SMART" id="SM00830">
    <property type="entry name" value="CM_2"/>
    <property type="match status" value="1"/>
</dbReference>
<accession>A0A432VXN0</accession>
<dbReference type="Gene3D" id="1.10.3660.10">
    <property type="entry name" value="6-phosphogluconate dehydrogenase C-terminal like domain"/>
    <property type="match status" value="1"/>
</dbReference>
<dbReference type="InterPro" id="IPR046826">
    <property type="entry name" value="PDH_N"/>
</dbReference>
<evidence type="ECO:0000259" key="3">
    <source>
        <dbReference type="PROSITE" id="PS51168"/>
    </source>
</evidence>
<evidence type="ECO:0000256" key="2">
    <source>
        <dbReference type="PIRNR" id="PIRNR001499"/>
    </source>
</evidence>
<dbReference type="OrthoDB" id="6198144at2"/>
<dbReference type="InterPro" id="IPR002701">
    <property type="entry name" value="CM_II_prokaryot"/>
</dbReference>
<dbReference type="InterPro" id="IPR050812">
    <property type="entry name" value="Preph/Arog_dehydrog"/>
</dbReference>
<dbReference type="SUPFAM" id="SSF48600">
    <property type="entry name" value="Chorismate mutase II"/>
    <property type="match status" value="1"/>
</dbReference>
<dbReference type="InterPro" id="IPR036263">
    <property type="entry name" value="Chorismate_II_sf"/>
</dbReference>
<keyword evidence="2" id="KW-0057">Aromatic amino acid biosynthesis</keyword>
<keyword evidence="2" id="KW-0520">NAD</keyword>
<dbReference type="GO" id="GO:0004665">
    <property type="term" value="F:prephenate dehydrogenase (NADP+) activity"/>
    <property type="evidence" value="ECO:0007669"/>
    <property type="project" value="InterPro"/>
</dbReference>